<keyword evidence="1" id="KW-0472">Membrane</keyword>
<dbReference type="InterPro" id="IPR052955">
    <property type="entry name" value="UPF0703_membrane_permease"/>
</dbReference>
<organism evidence="4 5">
    <name type="scientific">Paenibacillus dendrobii</name>
    <dbReference type="NCBI Taxonomy" id="2691084"/>
    <lineage>
        <taxon>Bacteria</taxon>
        <taxon>Bacillati</taxon>
        <taxon>Bacillota</taxon>
        <taxon>Bacilli</taxon>
        <taxon>Bacillales</taxon>
        <taxon>Paenibacillaceae</taxon>
        <taxon>Paenibacillus</taxon>
    </lineage>
</organism>
<feature type="domain" description="DUF1980" evidence="3">
    <location>
        <begin position="153"/>
        <end position="288"/>
    </location>
</feature>
<dbReference type="InterPro" id="IPR048493">
    <property type="entry name" value="DUF1980_N"/>
</dbReference>
<reference evidence="4 5" key="1">
    <citation type="submission" date="2019-12" db="EMBL/GenBank/DDBJ databases">
        <title>Paenibacillus sp. nov., an endophytic bacterium isolated from the stem of Dendrobium.</title>
        <authorList>
            <person name="Zhao R."/>
        </authorList>
    </citation>
    <scope>NUCLEOTIDE SEQUENCE [LARGE SCALE GENOMIC DNA]</scope>
    <source>
        <strain evidence="4 5">HJL G12</strain>
    </source>
</reference>
<dbReference type="PANTHER" id="PTHR40047:SF1">
    <property type="entry name" value="UPF0703 PROTEIN YCGQ"/>
    <property type="match status" value="1"/>
</dbReference>
<evidence type="ECO:0000256" key="1">
    <source>
        <dbReference type="SAM" id="Phobius"/>
    </source>
</evidence>
<keyword evidence="1" id="KW-0812">Transmembrane</keyword>
<dbReference type="InterPro" id="IPR015402">
    <property type="entry name" value="DUF1980"/>
</dbReference>
<dbReference type="Pfam" id="PF09323">
    <property type="entry name" value="DUF1980"/>
    <property type="match status" value="1"/>
</dbReference>
<dbReference type="NCBIfam" id="TIGR03943">
    <property type="entry name" value="TIGR03943 family putative permease subunit"/>
    <property type="match status" value="1"/>
</dbReference>
<evidence type="ECO:0000313" key="5">
    <source>
        <dbReference type="Proteomes" id="UP000460318"/>
    </source>
</evidence>
<evidence type="ECO:0000313" key="4">
    <source>
        <dbReference type="EMBL" id="MWV43744.1"/>
    </source>
</evidence>
<comment type="caution">
    <text evidence="4">The sequence shown here is derived from an EMBL/GenBank/DDBJ whole genome shotgun (WGS) entry which is preliminary data.</text>
</comment>
<dbReference type="InterPro" id="IPR048447">
    <property type="entry name" value="DUF1980_C"/>
</dbReference>
<dbReference type="Proteomes" id="UP000460318">
    <property type="component" value="Unassembled WGS sequence"/>
</dbReference>
<protein>
    <submittedName>
        <fullName evidence="4">TIGR03943 family protein</fullName>
    </submittedName>
</protein>
<keyword evidence="1" id="KW-1133">Transmembrane helix</keyword>
<proteinExistence type="predicted"/>
<evidence type="ECO:0000259" key="3">
    <source>
        <dbReference type="Pfam" id="PF21537"/>
    </source>
</evidence>
<keyword evidence="5" id="KW-1185">Reference proteome</keyword>
<gene>
    <name evidence="4" type="ORF">GRF59_08845</name>
</gene>
<name>A0A7X3LHY2_9BACL</name>
<evidence type="ECO:0000259" key="2">
    <source>
        <dbReference type="Pfam" id="PF09323"/>
    </source>
</evidence>
<feature type="transmembrane region" description="Helical" evidence="1">
    <location>
        <begin position="42"/>
        <end position="63"/>
    </location>
</feature>
<feature type="domain" description="DUF1980" evidence="2">
    <location>
        <begin position="12"/>
        <end position="123"/>
    </location>
</feature>
<sequence length="294" mass="32763">MKNWSEFAHRIIRALILSAFALFIMHAQRTDALVYFIAPRMMVWVNFLVIGMCVLAVHQWYLAVKNVLPGRKQEQASCACASHHHHHSKSALIAYGALAVPVMLTLIFPNQVLGSQMAAQKGLNLTPSSILLNTAGKGIEPQSGMNAEFPSNESTRPYANLAAEMIHKPVIPIPEDMYIESLTSLDLYRDRFAGKKVELKGYVYRMKGMAENQFAIGRFSMRCCVADTVPLAMMAELGDAKEWKDDMYVDAVGEIELRSFGGKSVPTIVIKSITEVADELPDNPYVYQNPYFGV</sequence>
<dbReference type="EMBL" id="WUBI01000001">
    <property type="protein sequence ID" value="MWV43744.1"/>
    <property type="molecule type" value="Genomic_DNA"/>
</dbReference>
<feature type="transmembrane region" description="Helical" evidence="1">
    <location>
        <begin position="92"/>
        <end position="109"/>
    </location>
</feature>
<dbReference type="Pfam" id="PF21537">
    <property type="entry name" value="DUF1980_C"/>
    <property type="match status" value="1"/>
</dbReference>
<dbReference type="RefSeq" id="WP_160497218.1">
    <property type="nucleotide sequence ID" value="NZ_WUBI01000001.1"/>
</dbReference>
<accession>A0A7X3LHY2</accession>
<dbReference type="PANTHER" id="PTHR40047">
    <property type="entry name" value="UPF0703 PROTEIN YCGQ"/>
    <property type="match status" value="1"/>
</dbReference>
<dbReference type="AlphaFoldDB" id="A0A7X3LHY2"/>